<comment type="caution">
    <text evidence="2">The sequence shown here is derived from an EMBL/GenBank/DDBJ whole genome shotgun (WGS) entry which is preliminary data.</text>
</comment>
<evidence type="ECO:0000259" key="1">
    <source>
        <dbReference type="Pfam" id="PF19054"/>
    </source>
</evidence>
<dbReference type="Proteomes" id="UP001206128">
    <property type="component" value="Unassembled WGS sequence"/>
</dbReference>
<feature type="domain" description="DUF5753" evidence="1">
    <location>
        <begin position="1"/>
        <end position="44"/>
    </location>
</feature>
<sequence>MYLEQLKDGTYVEEAEEVDEYILNFRSLADLALSPQESAKLIAEIRDTWQ</sequence>
<dbReference type="InterPro" id="IPR043917">
    <property type="entry name" value="DUF5753"/>
</dbReference>
<name>A0AAE3KHR5_9PSEU</name>
<evidence type="ECO:0000313" key="3">
    <source>
        <dbReference type="Proteomes" id="UP001206128"/>
    </source>
</evidence>
<gene>
    <name evidence="2" type="ORF">LX83_003571</name>
</gene>
<reference evidence="2" key="1">
    <citation type="submission" date="2022-06" db="EMBL/GenBank/DDBJ databases">
        <title>Genomic Encyclopedia of Archaeal and Bacterial Type Strains, Phase II (KMG-II): from individual species to whole genera.</title>
        <authorList>
            <person name="Goeker M."/>
        </authorList>
    </citation>
    <scope>NUCLEOTIDE SEQUENCE</scope>
    <source>
        <strain evidence="2">DSM 43935</strain>
    </source>
</reference>
<protein>
    <recommendedName>
        <fullName evidence="1">DUF5753 domain-containing protein</fullName>
    </recommendedName>
</protein>
<dbReference type="EMBL" id="JAMTCK010000008">
    <property type="protein sequence ID" value="MCP2166699.1"/>
    <property type="molecule type" value="Genomic_DNA"/>
</dbReference>
<keyword evidence="3" id="KW-1185">Reference proteome</keyword>
<dbReference type="AlphaFoldDB" id="A0AAE3KHR5"/>
<accession>A0AAE3KHR5</accession>
<dbReference type="Pfam" id="PF19054">
    <property type="entry name" value="DUF5753"/>
    <property type="match status" value="1"/>
</dbReference>
<evidence type="ECO:0000313" key="2">
    <source>
        <dbReference type="EMBL" id="MCP2166699.1"/>
    </source>
</evidence>
<organism evidence="2 3">
    <name type="scientific">Goodfellowiella coeruleoviolacea</name>
    <dbReference type="NCBI Taxonomy" id="334858"/>
    <lineage>
        <taxon>Bacteria</taxon>
        <taxon>Bacillati</taxon>
        <taxon>Actinomycetota</taxon>
        <taxon>Actinomycetes</taxon>
        <taxon>Pseudonocardiales</taxon>
        <taxon>Pseudonocardiaceae</taxon>
        <taxon>Goodfellowiella</taxon>
    </lineage>
</organism>
<proteinExistence type="predicted"/>